<comment type="caution">
    <text evidence="5">The sequence shown here is derived from an EMBL/GenBank/DDBJ whole genome shotgun (WGS) entry which is preliminary data.</text>
</comment>
<dbReference type="PANTHER" id="PTHR45138:SF9">
    <property type="entry name" value="DIGUANYLATE CYCLASE DGCM-RELATED"/>
    <property type="match status" value="1"/>
</dbReference>
<comment type="catalytic activity">
    <reaction evidence="2">
        <text>2 GTP = 3',3'-c-di-GMP + 2 diphosphate</text>
        <dbReference type="Rhea" id="RHEA:24898"/>
        <dbReference type="ChEBI" id="CHEBI:33019"/>
        <dbReference type="ChEBI" id="CHEBI:37565"/>
        <dbReference type="ChEBI" id="CHEBI:58805"/>
        <dbReference type="EC" id="2.7.7.65"/>
    </reaction>
</comment>
<keyword evidence="3" id="KW-1133">Transmembrane helix</keyword>
<dbReference type="Proteomes" id="UP000194841">
    <property type="component" value="Unassembled WGS sequence"/>
</dbReference>
<accession>A0A244CQP4</accession>
<dbReference type="InterPro" id="IPR043128">
    <property type="entry name" value="Rev_trsase/Diguanyl_cyclase"/>
</dbReference>
<dbReference type="PROSITE" id="PS50887">
    <property type="entry name" value="GGDEF"/>
    <property type="match status" value="1"/>
</dbReference>
<dbReference type="OrthoDB" id="5914567at2"/>
<feature type="transmembrane region" description="Helical" evidence="3">
    <location>
        <begin position="82"/>
        <end position="99"/>
    </location>
</feature>
<feature type="transmembrane region" description="Helical" evidence="3">
    <location>
        <begin position="119"/>
        <end position="136"/>
    </location>
</feature>
<dbReference type="Gene3D" id="3.30.70.270">
    <property type="match status" value="1"/>
</dbReference>
<proteinExistence type="predicted"/>
<evidence type="ECO:0000313" key="5">
    <source>
        <dbReference type="EMBL" id="OUL57943.1"/>
    </source>
</evidence>
<dbReference type="PANTHER" id="PTHR45138">
    <property type="entry name" value="REGULATORY COMPONENTS OF SENSORY TRANSDUCTION SYSTEM"/>
    <property type="match status" value="1"/>
</dbReference>
<dbReference type="GO" id="GO:0052621">
    <property type="term" value="F:diguanylate cyclase activity"/>
    <property type="evidence" value="ECO:0007669"/>
    <property type="project" value="UniProtKB-EC"/>
</dbReference>
<dbReference type="GO" id="GO:0043709">
    <property type="term" value="P:cell adhesion involved in single-species biofilm formation"/>
    <property type="evidence" value="ECO:0007669"/>
    <property type="project" value="TreeGrafter"/>
</dbReference>
<dbReference type="InterPro" id="IPR029787">
    <property type="entry name" value="Nucleotide_cyclase"/>
</dbReference>
<gene>
    <name evidence="5" type="ORF">B1199_06150</name>
</gene>
<dbReference type="GO" id="GO:0005886">
    <property type="term" value="C:plasma membrane"/>
    <property type="evidence" value="ECO:0007669"/>
    <property type="project" value="TreeGrafter"/>
</dbReference>
<reference evidence="5 6" key="1">
    <citation type="submission" date="2017-02" db="EMBL/GenBank/DDBJ databases">
        <title>Pseudoalteromonas ulvae TC14 Genome.</title>
        <authorList>
            <person name="Molmeret M."/>
        </authorList>
    </citation>
    <scope>NUCLEOTIDE SEQUENCE [LARGE SCALE GENOMIC DNA]</scope>
    <source>
        <strain evidence="5">TC14</strain>
    </source>
</reference>
<dbReference type="EMBL" id="MWPV01000002">
    <property type="protein sequence ID" value="OUL57943.1"/>
    <property type="molecule type" value="Genomic_DNA"/>
</dbReference>
<dbReference type="EC" id="2.7.7.65" evidence="1"/>
<dbReference type="NCBIfam" id="TIGR00254">
    <property type="entry name" value="GGDEF"/>
    <property type="match status" value="1"/>
</dbReference>
<evidence type="ECO:0000256" key="1">
    <source>
        <dbReference type="ARBA" id="ARBA00012528"/>
    </source>
</evidence>
<feature type="domain" description="GGDEF" evidence="4">
    <location>
        <begin position="188"/>
        <end position="314"/>
    </location>
</feature>
<keyword evidence="6" id="KW-1185">Reference proteome</keyword>
<dbReference type="InterPro" id="IPR050469">
    <property type="entry name" value="Diguanylate_Cyclase"/>
</dbReference>
<keyword evidence="3" id="KW-0472">Membrane</keyword>
<protein>
    <recommendedName>
        <fullName evidence="1">diguanylate cyclase</fullName>
        <ecNumber evidence="1">2.7.7.65</ecNumber>
    </recommendedName>
</protein>
<feature type="transmembrane region" description="Helical" evidence="3">
    <location>
        <begin position="23"/>
        <end position="44"/>
    </location>
</feature>
<evidence type="ECO:0000313" key="6">
    <source>
        <dbReference type="Proteomes" id="UP000194841"/>
    </source>
</evidence>
<dbReference type="CDD" id="cd01949">
    <property type="entry name" value="GGDEF"/>
    <property type="match status" value="1"/>
</dbReference>
<dbReference type="Pfam" id="PF00990">
    <property type="entry name" value="GGDEF"/>
    <property type="match status" value="1"/>
</dbReference>
<dbReference type="SUPFAM" id="SSF55073">
    <property type="entry name" value="Nucleotide cyclase"/>
    <property type="match status" value="1"/>
</dbReference>
<dbReference type="SMART" id="SM00267">
    <property type="entry name" value="GGDEF"/>
    <property type="match status" value="1"/>
</dbReference>
<evidence type="ECO:0000256" key="3">
    <source>
        <dbReference type="SAM" id="Phobius"/>
    </source>
</evidence>
<name>A0A244CQP4_PSEDV</name>
<sequence length="314" mass="35818">MIGVTCLYLGFFMNRRFAMLHRPFFVILACSISATLALSAFLGQAKPVDHFDWIDVLGEGGMTVVTLLWLVATLFSRLKGRVTTLLFFGLLAMHLSMLLDLLDEFWLYPSNAWITTFESIPATLGMVIMSVALYQWHLEQVNVNEQLQQRERFYRDHSLSDFVTGLHSGVYMKQQLSREVALSEYSHQPFSVLMLDLKKFDRLHQRIGLVASDQVLREVAQCIEFNARQQDLTCRFASDRFIVLLPNTQQPAANVMLRHIIHSIEHCTRSLPRDISVQAYGTAVTWSIGQSSEQLITQLCQQIEQQKQSVSVAA</sequence>
<dbReference type="InterPro" id="IPR000160">
    <property type="entry name" value="GGDEF_dom"/>
</dbReference>
<dbReference type="GO" id="GO:1902201">
    <property type="term" value="P:negative regulation of bacterial-type flagellum-dependent cell motility"/>
    <property type="evidence" value="ECO:0007669"/>
    <property type="project" value="TreeGrafter"/>
</dbReference>
<evidence type="ECO:0000256" key="2">
    <source>
        <dbReference type="ARBA" id="ARBA00034247"/>
    </source>
</evidence>
<keyword evidence="3" id="KW-0812">Transmembrane</keyword>
<feature type="transmembrane region" description="Helical" evidence="3">
    <location>
        <begin position="56"/>
        <end position="75"/>
    </location>
</feature>
<dbReference type="AlphaFoldDB" id="A0A244CQP4"/>
<organism evidence="5 6">
    <name type="scientific">Pseudoalteromonas ulvae</name>
    <dbReference type="NCBI Taxonomy" id="107327"/>
    <lineage>
        <taxon>Bacteria</taxon>
        <taxon>Pseudomonadati</taxon>
        <taxon>Pseudomonadota</taxon>
        <taxon>Gammaproteobacteria</taxon>
        <taxon>Alteromonadales</taxon>
        <taxon>Pseudoalteromonadaceae</taxon>
        <taxon>Pseudoalteromonas</taxon>
    </lineage>
</organism>
<evidence type="ECO:0000259" key="4">
    <source>
        <dbReference type="PROSITE" id="PS50887"/>
    </source>
</evidence>